<keyword evidence="5" id="KW-0805">Transcription regulation</keyword>
<dbReference type="Pfam" id="PF12833">
    <property type="entry name" value="HTH_18"/>
    <property type="match status" value="1"/>
</dbReference>
<evidence type="ECO:0000256" key="2">
    <source>
        <dbReference type="ARBA" id="ARBA00022490"/>
    </source>
</evidence>
<comment type="caution">
    <text evidence="11">The sequence shown here is derived from an EMBL/GenBank/DDBJ whole genome shotgun (WGS) entry which is preliminary data.</text>
</comment>
<keyword evidence="6" id="KW-0238">DNA-binding</keyword>
<dbReference type="GO" id="GO:0000160">
    <property type="term" value="P:phosphorelay signal transduction system"/>
    <property type="evidence" value="ECO:0007669"/>
    <property type="project" value="UniProtKB-KW"/>
</dbReference>
<evidence type="ECO:0000313" key="12">
    <source>
        <dbReference type="Proteomes" id="UP000003052"/>
    </source>
</evidence>
<evidence type="ECO:0000256" key="4">
    <source>
        <dbReference type="ARBA" id="ARBA00023012"/>
    </source>
</evidence>
<dbReference type="AlphaFoldDB" id="E7RDU4"/>
<dbReference type="SUPFAM" id="SSF52172">
    <property type="entry name" value="CheY-like"/>
    <property type="match status" value="1"/>
</dbReference>
<evidence type="ECO:0000259" key="9">
    <source>
        <dbReference type="PROSITE" id="PS01124"/>
    </source>
</evidence>
<dbReference type="Gene3D" id="3.40.50.2300">
    <property type="match status" value="1"/>
</dbReference>
<dbReference type="InterPro" id="IPR001789">
    <property type="entry name" value="Sig_transdc_resp-reg_receiver"/>
</dbReference>
<dbReference type="OrthoDB" id="342399at2"/>
<protein>
    <submittedName>
        <fullName evidence="11">Two component transcriptional regulator, AraC family protein</fullName>
    </submittedName>
</protein>
<dbReference type="PROSITE" id="PS50110">
    <property type="entry name" value="RESPONSE_REGULATORY"/>
    <property type="match status" value="1"/>
</dbReference>
<evidence type="ECO:0000256" key="8">
    <source>
        <dbReference type="PROSITE-ProRule" id="PRU00169"/>
    </source>
</evidence>
<proteinExistence type="predicted"/>
<accession>E7RDU4</accession>
<evidence type="ECO:0000256" key="6">
    <source>
        <dbReference type="ARBA" id="ARBA00023125"/>
    </source>
</evidence>
<keyword evidence="4" id="KW-0902">Two-component regulatory system</keyword>
<evidence type="ECO:0000256" key="5">
    <source>
        <dbReference type="ARBA" id="ARBA00023015"/>
    </source>
</evidence>
<dbReference type="SMART" id="SM00342">
    <property type="entry name" value="HTH_ARAC"/>
    <property type="match status" value="1"/>
</dbReference>
<evidence type="ECO:0000256" key="7">
    <source>
        <dbReference type="ARBA" id="ARBA00023163"/>
    </source>
</evidence>
<feature type="domain" description="HTH araC/xylS-type" evidence="9">
    <location>
        <begin position="273"/>
        <end position="371"/>
    </location>
</feature>
<dbReference type="GO" id="GO:0003700">
    <property type="term" value="F:DNA-binding transcription factor activity"/>
    <property type="evidence" value="ECO:0007669"/>
    <property type="project" value="InterPro"/>
</dbReference>
<comment type="subcellular location">
    <subcellularLocation>
        <location evidence="1">Cytoplasm</location>
    </subcellularLocation>
</comment>
<feature type="modified residue" description="4-aspartylphosphate" evidence="8">
    <location>
        <position position="55"/>
    </location>
</feature>
<dbReference type="eggNOG" id="COG4753">
    <property type="taxonomic scope" value="Bacteria"/>
</dbReference>
<evidence type="ECO:0000313" key="11">
    <source>
        <dbReference type="EMBL" id="EGA90850.1"/>
    </source>
</evidence>
<dbReference type="PANTHER" id="PTHR42713:SF3">
    <property type="entry name" value="TRANSCRIPTIONAL REGULATORY PROTEIN HPTR"/>
    <property type="match status" value="1"/>
</dbReference>
<dbReference type="InterPro" id="IPR011006">
    <property type="entry name" value="CheY-like_superfamily"/>
</dbReference>
<dbReference type="Gene3D" id="1.10.10.60">
    <property type="entry name" value="Homeodomain-like"/>
    <property type="match status" value="2"/>
</dbReference>
<dbReference type="GO" id="GO:0043565">
    <property type="term" value="F:sequence-specific DNA binding"/>
    <property type="evidence" value="ECO:0007669"/>
    <property type="project" value="InterPro"/>
</dbReference>
<keyword evidence="3 8" id="KW-0597">Phosphoprotein</keyword>
<organism evidence="11 12">
    <name type="scientific">Planococcus donghaensis MPA1U2</name>
    <dbReference type="NCBI Taxonomy" id="933115"/>
    <lineage>
        <taxon>Bacteria</taxon>
        <taxon>Bacillati</taxon>
        <taxon>Bacillota</taxon>
        <taxon>Bacilli</taxon>
        <taxon>Bacillales</taxon>
        <taxon>Caryophanaceae</taxon>
        <taxon>Planococcus</taxon>
    </lineage>
</organism>
<dbReference type="EMBL" id="AEPB01000010">
    <property type="protein sequence ID" value="EGA90850.1"/>
    <property type="molecule type" value="Genomic_DNA"/>
</dbReference>
<dbReference type="SUPFAM" id="SSF46689">
    <property type="entry name" value="Homeodomain-like"/>
    <property type="match status" value="2"/>
</dbReference>
<name>E7RDU4_9BACL</name>
<dbReference type="eggNOG" id="COG2207">
    <property type="taxonomic scope" value="Bacteria"/>
</dbReference>
<evidence type="ECO:0000256" key="1">
    <source>
        <dbReference type="ARBA" id="ARBA00004496"/>
    </source>
</evidence>
<keyword evidence="2" id="KW-0963">Cytoplasm</keyword>
<feature type="domain" description="Response regulatory" evidence="10">
    <location>
        <begin position="3"/>
        <end position="120"/>
    </location>
</feature>
<keyword evidence="7" id="KW-0804">Transcription</keyword>
<evidence type="ECO:0000256" key="3">
    <source>
        <dbReference type="ARBA" id="ARBA00022553"/>
    </source>
</evidence>
<dbReference type="SMART" id="SM00448">
    <property type="entry name" value="REC"/>
    <property type="match status" value="1"/>
</dbReference>
<dbReference type="CDD" id="cd17536">
    <property type="entry name" value="REC_YesN-like"/>
    <property type="match status" value="1"/>
</dbReference>
<dbReference type="InterPro" id="IPR051552">
    <property type="entry name" value="HptR"/>
</dbReference>
<dbReference type="Pfam" id="PF00072">
    <property type="entry name" value="Response_reg"/>
    <property type="match status" value="1"/>
</dbReference>
<dbReference type="InterPro" id="IPR018060">
    <property type="entry name" value="HTH_AraC"/>
</dbReference>
<dbReference type="InterPro" id="IPR009057">
    <property type="entry name" value="Homeodomain-like_sf"/>
</dbReference>
<dbReference type="RefSeq" id="WP_008428825.1">
    <property type="nucleotide sequence ID" value="NZ_AEPB01000010.1"/>
</dbReference>
<dbReference type="GO" id="GO:0005737">
    <property type="term" value="C:cytoplasm"/>
    <property type="evidence" value="ECO:0007669"/>
    <property type="project" value="UniProtKB-SubCell"/>
</dbReference>
<reference evidence="11 12" key="1">
    <citation type="journal article" date="2011" name="J. Bacteriol.">
        <title>The Draft Genome of Planococcus donghaensis MPA1U2 Reveals Nonsporulation Pathways Controlled by a Conserved Spo0A Regulon.</title>
        <authorList>
            <person name="Pearson M.D."/>
            <person name="Noller H.F."/>
        </authorList>
    </citation>
    <scope>NUCLEOTIDE SEQUENCE [LARGE SCALE GENOMIC DNA]</scope>
    <source>
        <strain evidence="11 12">MPA1U2</strain>
    </source>
</reference>
<dbReference type="PROSITE" id="PS01124">
    <property type="entry name" value="HTH_ARAC_FAMILY_2"/>
    <property type="match status" value="1"/>
</dbReference>
<dbReference type="PANTHER" id="PTHR42713">
    <property type="entry name" value="HISTIDINE KINASE-RELATED"/>
    <property type="match status" value="1"/>
</dbReference>
<evidence type="ECO:0000259" key="10">
    <source>
        <dbReference type="PROSITE" id="PS50110"/>
    </source>
</evidence>
<gene>
    <name evidence="11" type="ORF">GPDM_03110</name>
</gene>
<dbReference type="Proteomes" id="UP000003052">
    <property type="component" value="Unassembled WGS sequence"/>
</dbReference>
<sequence>MHKLLIVDDEWMIREGLEKTVPWNEWNIEVVGTAKNGYEALEILKKLTVDILLTDIRMPKMNGLELIEVCKQQYPSMRIVLLSGHDEFSYAQKALRLGVSDYLLKPTDFHELKRVMLTASQELMMAKETFDSGLPLLLESLIASPSTDKFEQLKQQPEFKSGYGTMIIYHKEGNLPKIEFENFLSIKTKESATILFFYQLENEEHWKQLISDQTNFLQQSGFKGIIKTGSFSEEIEQLYSLYLQATAASLPLYQDQCLEVYLYNENKRDPSILNIIQFVSDNLEMPLNQTEFAKELHMSNSNFSKVFKQYTGMNFVDFITEKRIAKAKELLTYTNLKTTEIAQQIGYPEVRYFHQVFKKRVGCSPGGFREETYSKSASEDV</sequence>